<protein>
    <submittedName>
        <fullName evidence="7">RTA1 domain-containing protein</fullName>
    </submittedName>
</protein>
<feature type="transmembrane region" description="Helical" evidence="6">
    <location>
        <begin position="157"/>
        <end position="179"/>
    </location>
</feature>
<dbReference type="Proteomes" id="UP000240883">
    <property type="component" value="Unassembled WGS sequence"/>
</dbReference>
<reference evidence="7 8" key="1">
    <citation type="journal article" date="2018" name="Front. Microbiol.">
        <title>Genome-Wide Analysis of Corynespora cassiicola Leaf Fall Disease Putative Effectors.</title>
        <authorList>
            <person name="Lopez D."/>
            <person name="Ribeiro S."/>
            <person name="Label P."/>
            <person name="Fumanal B."/>
            <person name="Venisse J.S."/>
            <person name="Kohler A."/>
            <person name="de Oliveira R.R."/>
            <person name="Labutti K."/>
            <person name="Lipzen A."/>
            <person name="Lail K."/>
            <person name="Bauer D."/>
            <person name="Ohm R.A."/>
            <person name="Barry K.W."/>
            <person name="Spatafora J."/>
            <person name="Grigoriev I.V."/>
            <person name="Martin F.M."/>
            <person name="Pujade-Renaud V."/>
        </authorList>
    </citation>
    <scope>NUCLEOTIDE SEQUENCE [LARGE SCALE GENOMIC DNA]</scope>
    <source>
        <strain evidence="7 8">Philippines</strain>
    </source>
</reference>
<sequence length="370" mass="41903">MAPTLTSLPAYNLLFSRADALVSTCTTAKPGRYGHVSDYDACNAYFPYHPSLPAAFMFAISFAVVLMAHVIQGMFYRKVPKRFTWVVIMGAVWECGSFIARTISTRHQQEVSLIAISQLLFLLAPVWINAFVHMILARLIYFYHPDRCIFGIDAPRISTYFVWADILSFLIQAGGGSLLGPEQSAKEQDIGFKLYMGGVSLQQVLIICFLVLAVKFQIDMYKSEGEGSTHYGRIGWQKQVWCIYCVLGLITLRIIYRLVEFADGLNADGTFMKHEYYIYILDALPMFLALLLLSLYHPGKVLLGPDSEFPKLTKREKQEAKRRSNKGQERLNSPYVTDVVPLTNIEMDRYEGRGQTPAESSSSRRSHRDV</sequence>
<evidence type="ECO:0000256" key="4">
    <source>
        <dbReference type="ARBA" id="ARBA00023136"/>
    </source>
</evidence>
<dbReference type="Pfam" id="PF04479">
    <property type="entry name" value="RTA1"/>
    <property type="match status" value="1"/>
</dbReference>
<dbReference type="STRING" id="1448308.A0A2T2NHW1"/>
<evidence type="ECO:0000256" key="1">
    <source>
        <dbReference type="ARBA" id="ARBA00004141"/>
    </source>
</evidence>
<dbReference type="EMBL" id="KZ678137">
    <property type="protein sequence ID" value="PSN64980.1"/>
    <property type="molecule type" value="Genomic_DNA"/>
</dbReference>
<feature type="region of interest" description="Disordered" evidence="5">
    <location>
        <begin position="313"/>
        <end position="370"/>
    </location>
</feature>
<feature type="transmembrane region" description="Helical" evidence="6">
    <location>
        <begin position="115"/>
        <end position="136"/>
    </location>
</feature>
<proteinExistence type="predicted"/>
<feature type="transmembrane region" description="Helical" evidence="6">
    <location>
        <begin position="54"/>
        <end position="71"/>
    </location>
</feature>
<keyword evidence="3 6" id="KW-1133">Transmembrane helix</keyword>
<feature type="transmembrane region" description="Helical" evidence="6">
    <location>
        <begin position="276"/>
        <end position="296"/>
    </location>
</feature>
<dbReference type="OrthoDB" id="5384040at2759"/>
<keyword evidence="8" id="KW-1185">Reference proteome</keyword>
<organism evidence="7 8">
    <name type="scientific">Corynespora cassiicola Philippines</name>
    <dbReference type="NCBI Taxonomy" id="1448308"/>
    <lineage>
        <taxon>Eukaryota</taxon>
        <taxon>Fungi</taxon>
        <taxon>Dikarya</taxon>
        <taxon>Ascomycota</taxon>
        <taxon>Pezizomycotina</taxon>
        <taxon>Dothideomycetes</taxon>
        <taxon>Pleosporomycetidae</taxon>
        <taxon>Pleosporales</taxon>
        <taxon>Corynesporascaceae</taxon>
        <taxon>Corynespora</taxon>
    </lineage>
</organism>
<evidence type="ECO:0000256" key="5">
    <source>
        <dbReference type="SAM" id="MobiDB-lite"/>
    </source>
</evidence>
<keyword evidence="4 6" id="KW-0472">Membrane</keyword>
<dbReference type="GO" id="GO:0016020">
    <property type="term" value="C:membrane"/>
    <property type="evidence" value="ECO:0007669"/>
    <property type="project" value="UniProtKB-SubCell"/>
</dbReference>
<feature type="transmembrane region" description="Helical" evidence="6">
    <location>
        <begin position="239"/>
        <end position="256"/>
    </location>
</feature>
<dbReference type="PANTHER" id="PTHR31465:SF15">
    <property type="entry name" value="LIPID TRANSPORTER ATNI-RELATED"/>
    <property type="match status" value="1"/>
</dbReference>
<dbReference type="AlphaFoldDB" id="A0A2T2NHW1"/>
<evidence type="ECO:0000256" key="2">
    <source>
        <dbReference type="ARBA" id="ARBA00022692"/>
    </source>
</evidence>
<comment type="subcellular location">
    <subcellularLocation>
        <location evidence="1">Membrane</location>
        <topology evidence="1">Multi-pass membrane protein</topology>
    </subcellularLocation>
</comment>
<keyword evidence="2 6" id="KW-0812">Transmembrane</keyword>
<evidence type="ECO:0000313" key="7">
    <source>
        <dbReference type="EMBL" id="PSN64980.1"/>
    </source>
</evidence>
<evidence type="ECO:0000256" key="6">
    <source>
        <dbReference type="SAM" id="Phobius"/>
    </source>
</evidence>
<dbReference type="InterPro" id="IPR007568">
    <property type="entry name" value="RTA1"/>
</dbReference>
<feature type="transmembrane region" description="Helical" evidence="6">
    <location>
        <begin position="83"/>
        <end position="103"/>
    </location>
</feature>
<accession>A0A2T2NHW1</accession>
<feature type="transmembrane region" description="Helical" evidence="6">
    <location>
        <begin position="199"/>
        <end position="218"/>
    </location>
</feature>
<name>A0A2T2NHW1_CORCC</name>
<dbReference type="PANTHER" id="PTHR31465">
    <property type="entry name" value="PROTEIN RTA1-RELATED"/>
    <property type="match status" value="1"/>
</dbReference>
<feature type="compositionally biased region" description="Basic and acidic residues" evidence="5">
    <location>
        <begin position="313"/>
        <end position="329"/>
    </location>
</feature>
<gene>
    <name evidence="7" type="ORF">BS50DRAFT_644930</name>
</gene>
<evidence type="ECO:0000256" key="3">
    <source>
        <dbReference type="ARBA" id="ARBA00022989"/>
    </source>
</evidence>
<evidence type="ECO:0000313" key="8">
    <source>
        <dbReference type="Proteomes" id="UP000240883"/>
    </source>
</evidence>